<organism evidence="1 2">
    <name type="scientific">Magnetovibrio blakemorei</name>
    <dbReference type="NCBI Taxonomy" id="28181"/>
    <lineage>
        <taxon>Bacteria</taxon>
        <taxon>Pseudomonadati</taxon>
        <taxon>Pseudomonadota</taxon>
        <taxon>Alphaproteobacteria</taxon>
        <taxon>Rhodospirillales</taxon>
        <taxon>Magnetovibrionaceae</taxon>
        <taxon>Magnetovibrio</taxon>
    </lineage>
</organism>
<proteinExistence type="predicted"/>
<keyword evidence="2" id="KW-1185">Reference proteome</keyword>
<evidence type="ECO:0000313" key="2">
    <source>
        <dbReference type="Proteomes" id="UP000095347"/>
    </source>
</evidence>
<dbReference type="RefSeq" id="WP_069959084.1">
    <property type="nucleotide sequence ID" value="NZ_MCGG01000062.1"/>
</dbReference>
<evidence type="ECO:0000313" key="1">
    <source>
        <dbReference type="EMBL" id="OEJ64809.1"/>
    </source>
</evidence>
<dbReference type="AlphaFoldDB" id="A0A1E5Q462"/>
<dbReference type="EMBL" id="MCGG01000062">
    <property type="protein sequence ID" value="OEJ64809.1"/>
    <property type="molecule type" value="Genomic_DNA"/>
</dbReference>
<dbReference type="Proteomes" id="UP000095347">
    <property type="component" value="Unassembled WGS sequence"/>
</dbReference>
<gene>
    <name evidence="1" type="ORF">BEN30_15980</name>
</gene>
<dbReference type="OrthoDB" id="7347353at2"/>
<name>A0A1E5Q462_9PROT</name>
<protein>
    <submittedName>
        <fullName evidence="1">Uncharacterized protein</fullName>
    </submittedName>
</protein>
<reference evidence="2" key="1">
    <citation type="submission" date="2016-07" db="EMBL/GenBank/DDBJ databases">
        <authorList>
            <person name="Florea S."/>
            <person name="Webb J.S."/>
            <person name="Jaromczyk J."/>
            <person name="Schardl C.L."/>
        </authorList>
    </citation>
    <scope>NUCLEOTIDE SEQUENCE [LARGE SCALE GENOMIC DNA]</scope>
    <source>
        <strain evidence="2">MV-1</strain>
    </source>
</reference>
<accession>A0A1E5Q462</accession>
<comment type="caution">
    <text evidence="1">The sequence shown here is derived from an EMBL/GenBank/DDBJ whole genome shotgun (WGS) entry which is preliminary data.</text>
</comment>
<dbReference type="STRING" id="28181.BEN30_15980"/>
<sequence>MSIIKTLEFSNVEAPKNTRHVSTLERAKSKFLDSINTQVSAVEAAIAGETFTITKKHYVTDEDGTRRHVTKEVEPRPIWFELDGAFYVAPKYANKPLVLGSNKSKPSIAAGKSLNDVLVTLNTIKQAVEAGELDKILEAQAIAARQRMSKK</sequence>